<evidence type="ECO:0000313" key="4">
    <source>
        <dbReference type="Proteomes" id="UP000015354"/>
    </source>
</evidence>
<feature type="region of interest" description="Disordered" evidence="1">
    <location>
        <begin position="299"/>
        <end position="332"/>
    </location>
</feature>
<dbReference type="Proteomes" id="UP000015354">
    <property type="component" value="Unassembled WGS sequence"/>
</dbReference>
<feature type="transmembrane region" description="Helical" evidence="2">
    <location>
        <begin position="192"/>
        <end position="212"/>
    </location>
</feature>
<name>S9W9Y3_9TRYP</name>
<keyword evidence="2" id="KW-0472">Membrane</keyword>
<evidence type="ECO:0000256" key="1">
    <source>
        <dbReference type="SAM" id="MobiDB-lite"/>
    </source>
</evidence>
<dbReference type="EMBL" id="ATMH01002752">
    <property type="protein sequence ID" value="EPY32685.1"/>
    <property type="molecule type" value="Genomic_DNA"/>
</dbReference>
<dbReference type="AlphaFoldDB" id="S9W9Y3"/>
<evidence type="ECO:0000256" key="2">
    <source>
        <dbReference type="SAM" id="Phobius"/>
    </source>
</evidence>
<feature type="transmembrane region" description="Helical" evidence="2">
    <location>
        <begin position="409"/>
        <end position="428"/>
    </location>
</feature>
<feature type="transmembrane region" description="Helical" evidence="2">
    <location>
        <begin position="167"/>
        <end position="186"/>
    </location>
</feature>
<evidence type="ECO:0000313" key="3">
    <source>
        <dbReference type="EMBL" id="EPY32685.1"/>
    </source>
</evidence>
<accession>S9W9Y3</accession>
<feature type="transmembrane region" description="Helical" evidence="2">
    <location>
        <begin position="219"/>
        <end position="237"/>
    </location>
</feature>
<sequence length="466" mass="51156">MFFFFLLSYPYVYVSMHFLSSPLYTVFVLRKKKPVCTSMSNPPYGTKVLRYASLAVLGGYAVSIGYRIGLAERLLPTALYKRLVHTVEAVKERTTPIGDPRRLALARSHLTRVYTLASVGMAAFCGGVLAFAARPHIPIVLPVLTTVIPSLLVVGVPRAYMLRGYRLLCFAATFASAGYAFGPIGWIAQDSLFFFLLCTVCTMSGLVVPLFITRGFISYLLSTQLFSLSLLVSFITAPKEARLRYSPFNVLKTQKGVRLILRADYNVVVTVQMLAGILILALHTLPVLHYVVTRELPPRSRSRRAGAPPASFASQRHGRDEPTSPTTPDAHTEDELEVLADLDDVLEAFCICAGWSYMLFRVLHRVTQTCMKRVIVSNGGAVGSVAGGASDNSSVSGPLIGIMAGDRRVDVRTASAVVSTGLVFLWYIKVISLLQRQDPGAALDQFRYVCDSMSPLRYLLGVSQDF</sequence>
<dbReference type="OrthoDB" id="271079at2759"/>
<keyword evidence="4" id="KW-1185">Reference proteome</keyword>
<protein>
    <submittedName>
        <fullName evidence="3">Uncharacterized protein</fullName>
    </submittedName>
</protein>
<gene>
    <name evidence="3" type="ORF">STCU_02752</name>
</gene>
<proteinExistence type="predicted"/>
<feature type="transmembrane region" description="Helical" evidence="2">
    <location>
        <begin position="267"/>
        <end position="292"/>
    </location>
</feature>
<feature type="transmembrane region" description="Helical" evidence="2">
    <location>
        <begin position="139"/>
        <end position="160"/>
    </location>
</feature>
<keyword evidence="2" id="KW-1133">Transmembrane helix</keyword>
<feature type="transmembrane region" description="Helical" evidence="2">
    <location>
        <begin position="12"/>
        <end position="29"/>
    </location>
</feature>
<feature type="compositionally biased region" description="Low complexity" evidence="1">
    <location>
        <begin position="305"/>
        <end position="314"/>
    </location>
</feature>
<organism evidence="3 4">
    <name type="scientific">Strigomonas culicis</name>
    <dbReference type="NCBI Taxonomy" id="28005"/>
    <lineage>
        <taxon>Eukaryota</taxon>
        <taxon>Discoba</taxon>
        <taxon>Euglenozoa</taxon>
        <taxon>Kinetoplastea</taxon>
        <taxon>Metakinetoplastina</taxon>
        <taxon>Trypanosomatida</taxon>
        <taxon>Trypanosomatidae</taxon>
        <taxon>Strigomonadinae</taxon>
        <taxon>Strigomonas</taxon>
    </lineage>
</organism>
<keyword evidence="2" id="KW-0812">Transmembrane</keyword>
<feature type="transmembrane region" description="Helical" evidence="2">
    <location>
        <begin position="113"/>
        <end position="133"/>
    </location>
</feature>
<comment type="caution">
    <text evidence="3">The sequence shown here is derived from an EMBL/GenBank/DDBJ whole genome shotgun (WGS) entry which is preliminary data.</text>
</comment>
<reference evidence="3 4" key="1">
    <citation type="journal article" date="2013" name="PLoS ONE">
        <title>Predicting the Proteins of Angomonas deanei, Strigomonas culicis and Their Respective Endosymbionts Reveals New Aspects of the Trypanosomatidae Family.</title>
        <authorList>
            <person name="Motta M.C."/>
            <person name="Martins A.C."/>
            <person name="de Souza S.S."/>
            <person name="Catta-Preta C.M."/>
            <person name="Silva R."/>
            <person name="Klein C.C."/>
            <person name="de Almeida L.G."/>
            <person name="de Lima Cunha O."/>
            <person name="Ciapina L.P."/>
            <person name="Brocchi M."/>
            <person name="Colabardini A.C."/>
            <person name="de Araujo Lima B."/>
            <person name="Machado C.R."/>
            <person name="de Almeida Soares C.M."/>
            <person name="Probst C.M."/>
            <person name="de Menezes C.B."/>
            <person name="Thompson C.E."/>
            <person name="Bartholomeu D.C."/>
            <person name="Gradia D.F."/>
            <person name="Pavoni D.P."/>
            <person name="Grisard E.C."/>
            <person name="Fantinatti-Garboggini F."/>
            <person name="Marchini F.K."/>
            <person name="Rodrigues-Luiz G.F."/>
            <person name="Wagner G."/>
            <person name="Goldman G.H."/>
            <person name="Fietto J.L."/>
            <person name="Elias M.C."/>
            <person name="Goldman M.H."/>
            <person name="Sagot M.F."/>
            <person name="Pereira M."/>
            <person name="Stoco P.H."/>
            <person name="de Mendonca-Neto R.P."/>
            <person name="Teixeira S.M."/>
            <person name="Maciel T.E."/>
            <person name="de Oliveira Mendes T.A."/>
            <person name="Urmenyi T.P."/>
            <person name="de Souza W."/>
            <person name="Schenkman S."/>
            <person name="de Vasconcelos A.T."/>
        </authorList>
    </citation>
    <scope>NUCLEOTIDE SEQUENCE [LARGE SCALE GENOMIC DNA]</scope>
</reference>